<protein>
    <recommendedName>
        <fullName evidence="4">WW domain-containing protein</fullName>
    </recommendedName>
</protein>
<sequence>MTSYPNNLSLPVGWIEEFNDAGDPYYVDTLSNPPRSIWVHPYEDEQYLQQHPKDRGKLQPRMVRSRRSPSPSPSPPPYDRDSRYPSQDIKEPDLLTRTPGMNNRDSRESDRGGLFGLASQATGGAMASRRQRRSSGGGLITQLRRGLMGELGKHIQGSPAPGEPSGRGIRGAISGAMACASAPPMVMDRRAMRRQGSFERKMDREQEKNDRKMQREQEKMEKRFGSRFYAPPTTSRPDYYPGPSQYAYGPPPTAYAPPTASRPEYYPGPSQYAYGPPPNAYAYDPRMQQDRYYGERRDPLVDAIETEVVLDAIF</sequence>
<feature type="region of interest" description="Disordered" evidence="1">
    <location>
        <begin position="194"/>
        <end position="281"/>
    </location>
</feature>
<dbReference type="OrthoDB" id="2367685at2759"/>
<accession>A0A6A4HSG6</accession>
<evidence type="ECO:0000256" key="1">
    <source>
        <dbReference type="SAM" id="MobiDB-lite"/>
    </source>
</evidence>
<evidence type="ECO:0000313" key="3">
    <source>
        <dbReference type="Proteomes" id="UP000799118"/>
    </source>
</evidence>
<organism evidence="2 3">
    <name type="scientific">Gymnopus androsaceus JB14</name>
    <dbReference type="NCBI Taxonomy" id="1447944"/>
    <lineage>
        <taxon>Eukaryota</taxon>
        <taxon>Fungi</taxon>
        <taxon>Dikarya</taxon>
        <taxon>Basidiomycota</taxon>
        <taxon>Agaricomycotina</taxon>
        <taxon>Agaricomycetes</taxon>
        <taxon>Agaricomycetidae</taxon>
        <taxon>Agaricales</taxon>
        <taxon>Marasmiineae</taxon>
        <taxon>Omphalotaceae</taxon>
        <taxon>Gymnopus</taxon>
    </lineage>
</organism>
<reference evidence="2" key="1">
    <citation type="journal article" date="2019" name="Environ. Microbiol.">
        <title>Fungal ecological strategies reflected in gene transcription - a case study of two litter decomposers.</title>
        <authorList>
            <person name="Barbi F."/>
            <person name="Kohler A."/>
            <person name="Barry K."/>
            <person name="Baskaran P."/>
            <person name="Daum C."/>
            <person name="Fauchery L."/>
            <person name="Ihrmark K."/>
            <person name="Kuo A."/>
            <person name="LaButti K."/>
            <person name="Lipzen A."/>
            <person name="Morin E."/>
            <person name="Grigoriev I.V."/>
            <person name="Henrissat B."/>
            <person name="Lindahl B."/>
            <person name="Martin F."/>
        </authorList>
    </citation>
    <scope>NUCLEOTIDE SEQUENCE</scope>
    <source>
        <strain evidence="2">JB14</strain>
    </source>
</reference>
<dbReference type="AlphaFoldDB" id="A0A6A4HSG6"/>
<dbReference type="Proteomes" id="UP000799118">
    <property type="component" value="Unassembled WGS sequence"/>
</dbReference>
<evidence type="ECO:0000313" key="2">
    <source>
        <dbReference type="EMBL" id="KAE9399974.1"/>
    </source>
</evidence>
<feature type="compositionally biased region" description="Basic and acidic residues" evidence="1">
    <location>
        <begin position="78"/>
        <end position="94"/>
    </location>
</feature>
<gene>
    <name evidence="2" type="ORF">BT96DRAFT_919749</name>
</gene>
<feature type="region of interest" description="Disordered" evidence="1">
    <location>
        <begin position="48"/>
        <end position="140"/>
    </location>
</feature>
<feature type="compositionally biased region" description="Basic and acidic residues" evidence="1">
    <location>
        <begin position="196"/>
        <end position="224"/>
    </location>
</feature>
<dbReference type="EMBL" id="ML769462">
    <property type="protein sequence ID" value="KAE9399974.1"/>
    <property type="molecule type" value="Genomic_DNA"/>
</dbReference>
<evidence type="ECO:0008006" key="4">
    <source>
        <dbReference type="Google" id="ProtNLM"/>
    </source>
</evidence>
<keyword evidence="3" id="KW-1185">Reference proteome</keyword>
<name>A0A6A4HSG6_9AGAR</name>
<proteinExistence type="predicted"/>